<protein>
    <submittedName>
        <fullName evidence="1">Uncharacterized protein</fullName>
    </submittedName>
</protein>
<evidence type="ECO:0000313" key="2">
    <source>
        <dbReference type="Proteomes" id="UP001165136"/>
    </source>
</evidence>
<accession>A0A9W6VKG5</accession>
<name>A0A9W6VKG5_9PSEU</name>
<gene>
    <name evidence="1" type="ORF">Atai01_72030</name>
</gene>
<evidence type="ECO:0000313" key="1">
    <source>
        <dbReference type="EMBL" id="GLY70584.1"/>
    </source>
</evidence>
<dbReference type="AlphaFoldDB" id="A0A9W6VKG5"/>
<sequence length="139" mass="15755">MAGIVTQRDWDPFNGWHPGAPSRGGIPTSRRAVLCVFCQGKRCRMRPRACSGRTALRSIWRTVNNHRPSATCLRPGWPVVTLAMGRRRVDVNLIYVNPAPISKVWVIVFFRYYRDGIAPDEPFRSAGAGPKGRMWMMNN</sequence>
<reference evidence="1" key="1">
    <citation type="submission" date="2023-03" db="EMBL/GenBank/DDBJ databases">
        <title>Amycolatopsis taiwanensis NBRC 103393.</title>
        <authorList>
            <person name="Ichikawa N."/>
            <person name="Sato H."/>
            <person name="Tonouchi N."/>
        </authorList>
    </citation>
    <scope>NUCLEOTIDE SEQUENCE</scope>
    <source>
        <strain evidence="1">NBRC 103393</strain>
    </source>
</reference>
<comment type="caution">
    <text evidence="1">The sequence shown here is derived from an EMBL/GenBank/DDBJ whole genome shotgun (WGS) entry which is preliminary data.</text>
</comment>
<organism evidence="1 2">
    <name type="scientific">Amycolatopsis taiwanensis</name>
    <dbReference type="NCBI Taxonomy" id="342230"/>
    <lineage>
        <taxon>Bacteria</taxon>
        <taxon>Bacillati</taxon>
        <taxon>Actinomycetota</taxon>
        <taxon>Actinomycetes</taxon>
        <taxon>Pseudonocardiales</taxon>
        <taxon>Pseudonocardiaceae</taxon>
        <taxon>Amycolatopsis</taxon>
    </lineage>
</organism>
<dbReference type="EMBL" id="BSTI01000024">
    <property type="protein sequence ID" value="GLY70584.1"/>
    <property type="molecule type" value="Genomic_DNA"/>
</dbReference>
<keyword evidence="2" id="KW-1185">Reference proteome</keyword>
<dbReference type="Proteomes" id="UP001165136">
    <property type="component" value="Unassembled WGS sequence"/>
</dbReference>
<proteinExistence type="predicted"/>